<dbReference type="GO" id="GO:0005778">
    <property type="term" value="C:peroxisomal membrane"/>
    <property type="evidence" value="ECO:0007669"/>
    <property type="project" value="UniProtKB-SubCell"/>
</dbReference>
<dbReference type="Gene3D" id="3.90.950.10">
    <property type="match status" value="1"/>
</dbReference>
<keyword evidence="14" id="KW-0808">Transferase</keyword>
<dbReference type="InterPro" id="IPR028061">
    <property type="entry name" value="Fis1_TPR_C"/>
</dbReference>
<keyword evidence="12" id="KW-0576">Peroxisome</keyword>
<keyword evidence="9 13" id="KW-1133">Transmembrane helix</keyword>
<evidence type="ECO:0000256" key="10">
    <source>
        <dbReference type="ARBA" id="ARBA00023128"/>
    </source>
</evidence>
<dbReference type="GO" id="GO:0047429">
    <property type="term" value="F:nucleoside triphosphate diphosphatase activity"/>
    <property type="evidence" value="ECO:0007669"/>
    <property type="project" value="InterPro"/>
</dbReference>
<evidence type="ECO:0000256" key="13">
    <source>
        <dbReference type="SAM" id="Phobius"/>
    </source>
</evidence>
<evidence type="ECO:0000256" key="2">
    <source>
        <dbReference type="ARBA" id="ARBA00004549"/>
    </source>
</evidence>
<keyword evidence="6" id="KW-0053">Apoptosis</keyword>
<comment type="subcellular location">
    <subcellularLocation>
        <location evidence="3">Mitochondrion outer membrane</location>
        <topology evidence="3">Single-pass membrane protein</topology>
    </subcellularLocation>
    <subcellularLocation>
        <location evidence="2">Peroxisome membrane</location>
        <topology evidence="2">Single-pass membrane protein</topology>
    </subcellularLocation>
</comment>
<evidence type="ECO:0000313" key="15">
    <source>
        <dbReference type="Proteomes" id="UP000076502"/>
    </source>
</evidence>
<dbReference type="AlphaFoldDB" id="A0A154P935"/>
<gene>
    <name evidence="14" type="ORF">WN55_09936</name>
</gene>
<comment type="similarity">
    <text evidence="4">Belongs to the FIS1 family.</text>
</comment>
<feature type="transmembrane region" description="Helical" evidence="13">
    <location>
        <begin position="281"/>
        <end position="304"/>
    </location>
</feature>
<protein>
    <submittedName>
        <fullName evidence="14">N-acetylserotonin O-methyltransferase-like protein</fullName>
    </submittedName>
</protein>
<keyword evidence="7" id="KW-1000">Mitochondrion outer membrane</keyword>
<keyword evidence="10" id="KW-0496">Mitochondrion</keyword>
<keyword evidence="14" id="KW-0489">Methyltransferase</keyword>
<keyword evidence="8" id="KW-0378">Hydrolase</keyword>
<dbReference type="PANTHER" id="PTHR43213:SF5">
    <property type="entry name" value="BIFUNCTIONAL DTTP_UTP PYROPHOSPHATASE_METHYLTRANSFERASE PROTEIN-RELATED"/>
    <property type="match status" value="1"/>
</dbReference>
<dbReference type="CDD" id="cd00555">
    <property type="entry name" value="Maf"/>
    <property type="match status" value="1"/>
</dbReference>
<keyword evidence="15" id="KW-1185">Reference proteome</keyword>
<name>A0A154P935_DUFNO</name>
<evidence type="ECO:0000256" key="11">
    <source>
        <dbReference type="ARBA" id="ARBA00023136"/>
    </source>
</evidence>
<dbReference type="Gene3D" id="1.25.40.10">
    <property type="entry name" value="Tetratricopeptide repeat domain"/>
    <property type="match status" value="1"/>
</dbReference>
<evidence type="ECO:0000256" key="3">
    <source>
        <dbReference type="ARBA" id="ARBA00004572"/>
    </source>
</evidence>
<dbReference type="InterPro" id="IPR011990">
    <property type="entry name" value="TPR-like_helical_dom_sf"/>
</dbReference>
<evidence type="ECO:0000256" key="1">
    <source>
        <dbReference type="ARBA" id="ARBA00001968"/>
    </source>
</evidence>
<evidence type="ECO:0000256" key="5">
    <source>
        <dbReference type="ARBA" id="ARBA00022692"/>
    </source>
</evidence>
<dbReference type="STRING" id="178035.A0A154P935"/>
<keyword evidence="5 13" id="KW-0812">Transmembrane</keyword>
<reference evidence="14 15" key="1">
    <citation type="submission" date="2015-07" db="EMBL/GenBank/DDBJ databases">
        <title>The genome of Dufourea novaeangliae.</title>
        <authorList>
            <person name="Pan H."/>
            <person name="Kapheim K."/>
        </authorList>
    </citation>
    <scope>NUCLEOTIDE SEQUENCE [LARGE SCALE GENOMIC DNA]</scope>
    <source>
        <strain evidence="14">0120121106</strain>
        <tissue evidence="14">Whole body</tissue>
    </source>
</reference>
<dbReference type="Pfam" id="PF14853">
    <property type="entry name" value="Fis1_TPR_C"/>
    <property type="match status" value="1"/>
</dbReference>
<evidence type="ECO:0000313" key="14">
    <source>
        <dbReference type="EMBL" id="KZC07894.1"/>
    </source>
</evidence>
<accession>A0A154P935</accession>
<dbReference type="Proteomes" id="UP000076502">
    <property type="component" value="Unassembled WGS sequence"/>
</dbReference>
<dbReference type="CDD" id="cd12212">
    <property type="entry name" value="Fis1"/>
    <property type="match status" value="1"/>
</dbReference>
<evidence type="ECO:0000256" key="12">
    <source>
        <dbReference type="ARBA" id="ARBA00023140"/>
    </source>
</evidence>
<dbReference type="InterPro" id="IPR028058">
    <property type="entry name" value="Fis1_TPR_N"/>
</dbReference>
<dbReference type="EMBL" id="KQ434835">
    <property type="protein sequence ID" value="KZC07894.1"/>
    <property type="molecule type" value="Genomic_DNA"/>
</dbReference>
<dbReference type="InterPro" id="IPR033745">
    <property type="entry name" value="Fis1_cytosol"/>
</dbReference>
<dbReference type="GO" id="GO:0008168">
    <property type="term" value="F:methyltransferase activity"/>
    <property type="evidence" value="ECO:0007669"/>
    <property type="project" value="UniProtKB-KW"/>
</dbReference>
<dbReference type="GO" id="GO:0005741">
    <property type="term" value="C:mitochondrial outer membrane"/>
    <property type="evidence" value="ECO:0007669"/>
    <property type="project" value="UniProtKB-SubCell"/>
</dbReference>
<dbReference type="InterPro" id="IPR029001">
    <property type="entry name" value="ITPase-like_fam"/>
</dbReference>
<evidence type="ECO:0000256" key="8">
    <source>
        <dbReference type="ARBA" id="ARBA00022801"/>
    </source>
</evidence>
<dbReference type="HAMAP" id="MF_00528">
    <property type="entry name" value="Maf"/>
    <property type="match status" value="1"/>
</dbReference>
<dbReference type="OrthoDB" id="10267058at2759"/>
<dbReference type="InterPro" id="IPR003697">
    <property type="entry name" value="Maf-like"/>
</dbReference>
<keyword evidence="11 13" id="KW-0472">Membrane</keyword>
<dbReference type="NCBIfam" id="TIGR00172">
    <property type="entry name" value="maf"/>
    <property type="match status" value="1"/>
</dbReference>
<evidence type="ECO:0000256" key="4">
    <source>
        <dbReference type="ARBA" id="ARBA00008937"/>
    </source>
</evidence>
<dbReference type="SUPFAM" id="SSF48452">
    <property type="entry name" value="TPR-like"/>
    <property type="match status" value="1"/>
</dbReference>
<dbReference type="SUPFAM" id="SSF52972">
    <property type="entry name" value="ITPase-like"/>
    <property type="match status" value="1"/>
</dbReference>
<evidence type="ECO:0000256" key="9">
    <source>
        <dbReference type="ARBA" id="ARBA00022989"/>
    </source>
</evidence>
<evidence type="ECO:0000256" key="7">
    <source>
        <dbReference type="ARBA" id="ARBA00022787"/>
    </source>
</evidence>
<sequence>MLQQTMQVLTTTRVVLASGSPRRHEIIKQMGINAEVVPSLYDEDLDRSAYTSHGAYVQDLAKYKVEDVYNRLKEDPVPPSLIIGADTMVTMGNIIYGKPKNKSHAFEMLSSLANKEHIVYTGMCLKTPKREINFYESTEVKFGDISTEQIELYIKSGEPLDKAGGYGVQGVGGCLVERINGDFYTVMVTQKAQFEYAWCLVRSKYPADIRKGIILLEDLYSNHSDSEKRDCLYYLAVGNARVKEYSKALTYVRAFLKVEPGNKQVQHLETLIKKKMEKEGLYGIAIAGGVIIGIASILGLGLAMSKK</sequence>
<dbReference type="GO" id="GO:0006915">
    <property type="term" value="P:apoptotic process"/>
    <property type="evidence" value="ECO:0007669"/>
    <property type="project" value="UniProtKB-KW"/>
</dbReference>
<dbReference type="PANTHER" id="PTHR43213">
    <property type="entry name" value="BIFUNCTIONAL DTTP/UTP PYROPHOSPHATASE/METHYLTRANSFERASE PROTEIN-RELATED"/>
    <property type="match status" value="1"/>
</dbReference>
<dbReference type="GO" id="GO:0032259">
    <property type="term" value="P:methylation"/>
    <property type="evidence" value="ECO:0007669"/>
    <property type="project" value="UniProtKB-KW"/>
</dbReference>
<dbReference type="Pfam" id="PF02545">
    <property type="entry name" value="Maf"/>
    <property type="match status" value="1"/>
</dbReference>
<dbReference type="Pfam" id="PF14852">
    <property type="entry name" value="Fis1_TPR_N"/>
    <property type="match status" value="1"/>
</dbReference>
<evidence type="ECO:0000256" key="6">
    <source>
        <dbReference type="ARBA" id="ARBA00022703"/>
    </source>
</evidence>
<comment type="cofactor">
    <cofactor evidence="1">
        <name>a divalent metal cation</name>
        <dbReference type="ChEBI" id="CHEBI:60240"/>
    </cofactor>
</comment>
<proteinExistence type="inferred from homology"/>
<dbReference type="FunFam" id="1.25.40.10:FF:000147">
    <property type="entry name" value="Mitochondrial fission 1 protein"/>
    <property type="match status" value="1"/>
</dbReference>
<organism evidence="14 15">
    <name type="scientific">Dufourea novaeangliae</name>
    <name type="common">Sweat bee</name>
    <dbReference type="NCBI Taxonomy" id="178035"/>
    <lineage>
        <taxon>Eukaryota</taxon>
        <taxon>Metazoa</taxon>
        <taxon>Ecdysozoa</taxon>
        <taxon>Arthropoda</taxon>
        <taxon>Hexapoda</taxon>
        <taxon>Insecta</taxon>
        <taxon>Pterygota</taxon>
        <taxon>Neoptera</taxon>
        <taxon>Endopterygota</taxon>
        <taxon>Hymenoptera</taxon>
        <taxon>Apocrita</taxon>
        <taxon>Aculeata</taxon>
        <taxon>Apoidea</taxon>
        <taxon>Anthophila</taxon>
        <taxon>Halictidae</taxon>
        <taxon>Rophitinae</taxon>
        <taxon>Dufourea</taxon>
    </lineage>
</organism>